<dbReference type="PANTHER" id="PTHR35370:SF4">
    <property type="entry name" value="TYPE VI SECRETION SYSTEM BASEPLATE SUBUNIT TSSF"/>
    <property type="match status" value="1"/>
</dbReference>
<dbReference type="InterPro" id="IPR010272">
    <property type="entry name" value="T6SS_TssF"/>
</dbReference>
<reference evidence="1 2" key="1">
    <citation type="submission" date="2018-08" db="EMBL/GenBank/DDBJ databases">
        <title>Recombination of ecologically and evolutionarily significant loci maintains genetic cohesion in the Pseudomonas syringae species complex.</title>
        <authorList>
            <person name="Dillon M."/>
            <person name="Thakur S."/>
            <person name="Almeida R.N.D."/>
            <person name="Weir B.S."/>
            <person name="Guttman D.S."/>
        </authorList>
    </citation>
    <scope>NUCLEOTIDE SEQUENCE [LARGE SCALE GENOMIC DNA]</scope>
    <source>
        <strain evidence="1 2">ICMP 4525</strain>
    </source>
</reference>
<name>A0A3M6HL71_PSEAJ</name>
<evidence type="ECO:0000313" key="1">
    <source>
        <dbReference type="EMBL" id="RMW05546.1"/>
    </source>
</evidence>
<dbReference type="EMBL" id="RBVA01000309">
    <property type="protein sequence ID" value="RMW05546.1"/>
    <property type="molecule type" value="Genomic_DNA"/>
</dbReference>
<dbReference type="Proteomes" id="UP000271531">
    <property type="component" value="Unassembled WGS sequence"/>
</dbReference>
<sequence>MGRDFLWRVISNMSLNYLSLASIEALKVIIETYDLPRYYDKQAEKVSQHLLSGLKSIRHQHVDRLHDGRPVRGIKTELLIAPGALADEASLFLFASVLNEFFALYASLNSFHELHVKTAQGGAYEWTPRMGQQPLL</sequence>
<dbReference type="AlphaFoldDB" id="A0A3M6HL71"/>
<comment type="caution">
    <text evidence="1">The sequence shown here is derived from an EMBL/GenBank/DDBJ whole genome shotgun (WGS) entry which is preliminary data.</text>
</comment>
<dbReference type="Pfam" id="PF05947">
    <property type="entry name" value="T6SS_TssF"/>
    <property type="match status" value="1"/>
</dbReference>
<dbReference type="PANTHER" id="PTHR35370">
    <property type="entry name" value="CYTOPLASMIC PROTEIN-RELATED-RELATED"/>
    <property type="match status" value="1"/>
</dbReference>
<accession>A0A3M6HL71</accession>
<proteinExistence type="predicted"/>
<evidence type="ECO:0000313" key="2">
    <source>
        <dbReference type="Proteomes" id="UP000271531"/>
    </source>
</evidence>
<protein>
    <submittedName>
        <fullName evidence="1">Type VI secretion system rotein ImpG/VasA</fullName>
    </submittedName>
</protein>
<organism evidence="1 2">
    <name type="scientific">Pseudomonas amygdali pv. tabaci</name>
    <name type="common">Pseudomonas syringae pv. tabaci</name>
    <dbReference type="NCBI Taxonomy" id="322"/>
    <lineage>
        <taxon>Bacteria</taxon>
        <taxon>Pseudomonadati</taxon>
        <taxon>Pseudomonadota</taxon>
        <taxon>Gammaproteobacteria</taxon>
        <taxon>Pseudomonadales</taxon>
        <taxon>Pseudomonadaceae</taxon>
        <taxon>Pseudomonas</taxon>
        <taxon>Pseudomonas amygdali</taxon>
    </lineage>
</organism>
<gene>
    <name evidence="1" type="ORF">ALP03_102431</name>
</gene>